<name>A0A5Q2QEZ8_9GAMM</name>
<protein>
    <submittedName>
        <fullName evidence="1">Uncharacterized protein</fullName>
    </submittedName>
</protein>
<organism evidence="1 2">
    <name type="scientific">Litorivicinus lipolyticus</name>
    <dbReference type="NCBI Taxonomy" id="418701"/>
    <lineage>
        <taxon>Bacteria</taxon>
        <taxon>Pseudomonadati</taxon>
        <taxon>Pseudomonadota</taxon>
        <taxon>Gammaproteobacteria</taxon>
        <taxon>Oceanospirillales</taxon>
        <taxon>Litorivicinaceae</taxon>
        <taxon>Litorivicinus</taxon>
    </lineage>
</organism>
<accession>A0A5Q2QEZ8</accession>
<dbReference type="KEGG" id="llp:GH975_02975"/>
<dbReference type="RefSeq" id="WP_153713089.1">
    <property type="nucleotide sequence ID" value="NZ_CP045871.1"/>
</dbReference>
<proteinExistence type="predicted"/>
<dbReference type="EMBL" id="CP045871">
    <property type="protein sequence ID" value="QGG79585.1"/>
    <property type="molecule type" value="Genomic_DNA"/>
</dbReference>
<reference evidence="1 2" key="1">
    <citation type="submission" date="2019-11" db="EMBL/GenBank/DDBJ databases">
        <authorList>
            <person name="Khan S.A."/>
            <person name="Jeon C.O."/>
            <person name="Chun B.H."/>
        </authorList>
    </citation>
    <scope>NUCLEOTIDE SEQUENCE [LARGE SCALE GENOMIC DNA]</scope>
    <source>
        <strain evidence="1 2">IMCC 1097</strain>
    </source>
</reference>
<gene>
    <name evidence="1" type="ORF">GH975_02975</name>
</gene>
<evidence type="ECO:0000313" key="2">
    <source>
        <dbReference type="Proteomes" id="UP000388235"/>
    </source>
</evidence>
<keyword evidence="2" id="KW-1185">Reference proteome</keyword>
<dbReference type="Proteomes" id="UP000388235">
    <property type="component" value="Chromosome"/>
</dbReference>
<evidence type="ECO:0000313" key="1">
    <source>
        <dbReference type="EMBL" id="QGG79585.1"/>
    </source>
</evidence>
<sequence length="236" mass="26884">MPAPEDIHWALARGYVAASYARNPAIADPFRTLGMRALMLASLERWALKTDQFSLVSGASRPTARKLLKIYAATGLAYVVDDAWFASDLMMSALDQPTRALVDQIEQCDWPRTDHADAFSRAVRLGWLRAEYAGTQRLTPVHGRALFSLLRLHLSHHGADRRRIRNVLQDHNAAIGEDLEPELRRWILNGWVETSSEHFFNDRWVALTPLGQRIASDFINLLYDCILEAIRIRPQR</sequence>
<dbReference type="AlphaFoldDB" id="A0A5Q2QEZ8"/>